<name>A0ABS8W979_9GAMM</name>
<accession>A0ABS8W979</accession>
<dbReference type="Proteomes" id="UP001201273">
    <property type="component" value="Unassembled WGS sequence"/>
</dbReference>
<dbReference type="EMBL" id="JAIMJA010000008">
    <property type="protein sequence ID" value="MCE2595063.1"/>
    <property type="molecule type" value="Genomic_DNA"/>
</dbReference>
<protein>
    <submittedName>
        <fullName evidence="2">Uncharacterized protein</fullName>
    </submittedName>
</protein>
<dbReference type="RefSeq" id="WP_233052564.1">
    <property type="nucleotide sequence ID" value="NZ_JAIMJA010000008.1"/>
</dbReference>
<evidence type="ECO:0000256" key="1">
    <source>
        <dbReference type="SAM" id="SignalP"/>
    </source>
</evidence>
<evidence type="ECO:0000313" key="2">
    <source>
        <dbReference type="EMBL" id="MCE2595063.1"/>
    </source>
</evidence>
<gene>
    <name evidence="2" type="ORF">K6Y31_09560</name>
</gene>
<comment type="caution">
    <text evidence="2">The sequence shown here is derived from an EMBL/GenBank/DDBJ whole genome shotgun (WGS) entry which is preliminary data.</text>
</comment>
<proteinExistence type="predicted"/>
<keyword evidence="3" id="KW-1185">Reference proteome</keyword>
<keyword evidence="1" id="KW-0732">Signal</keyword>
<feature type="chain" id="PRO_5046230438" evidence="1">
    <location>
        <begin position="20"/>
        <end position="246"/>
    </location>
</feature>
<sequence length="246" mass="26354">MKKYLATAIGLVLSSAVFADGDHQGHIMSKSDAKIASEFDLTHAKIIKNAASLTFQAEVTDKLGQTKPKAIGKLGGSEVYSYVWPTNLDSEAVGFEKGQGILALAVTAHPDFDDTPKFDENLDGDKANDGNEWHSHWVVLTKDESCGGGLKVKDIPEGQTPALPATWPGLPIYIDSPGYTPEFVKNEVSVEVPTKDLSFQEDFQFDAVTAVLQVNDSVHNPLLCVTAVNDVASGDLSLPGKVVAKK</sequence>
<feature type="signal peptide" evidence="1">
    <location>
        <begin position="1"/>
        <end position="19"/>
    </location>
</feature>
<reference evidence="2 3" key="1">
    <citation type="journal article" date="2022" name="Environ. Microbiol. Rep.">
        <title>Eco-phylogenetic analyses reveal divergent evolution of vitamin B12 metabolism in the marine bacterial family 'Psychromonadaceae'.</title>
        <authorList>
            <person name="Jin X."/>
            <person name="Yang Y."/>
            <person name="Cao H."/>
            <person name="Gao B."/>
            <person name="Zhao Z."/>
        </authorList>
    </citation>
    <scope>NUCLEOTIDE SEQUENCE [LARGE SCALE GENOMIC DNA]</scope>
    <source>
        <strain evidence="2 3">MKS20</strain>
    </source>
</reference>
<organism evidence="2 3">
    <name type="scientific">Motilimonas cestriensis</name>
    <dbReference type="NCBI Taxonomy" id="2742685"/>
    <lineage>
        <taxon>Bacteria</taxon>
        <taxon>Pseudomonadati</taxon>
        <taxon>Pseudomonadota</taxon>
        <taxon>Gammaproteobacteria</taxon>
        <taxon>Alteromonadales</taxon>
        <taxon>Alteromonadales genera incertae sedis</taxon>
        <taxon>Motilimonas</taxon>
    </lineage>
</organism>
<evidence type="ECO:0000313" key="3">
    <source>
        <dbReference type="Proteomes" id="UP001201273"/>
    </source>
</evidence>